<dbReference type="AlphaFoldDB" id="A0A897N2G5"/>
<reference evidence="1" key="1">
    <citation type="submission" date="2020-11" db="EMBL/GenBank/DDBJ databases">
        <title>Carbohydrate-dependent, anaerobic sulfur respiration: A novel catabolism in halophilic archaea.</title>
        <authorList>
            <person name="Sorokin D.Y."/>
            <person name="Messina E."/>
            <person name="Smedile F."/>
            <person name="La Cono V."/>
            <person name="Hallsworth J.E."/>
            <person name="Yakimov M.M."/>
        </authorList>
    </citation>
    <scope>NUCLEOTIDE SEQUENCE</scope>
    <source>
        <strain evidence="1">HSR12-1</strain>
    </source>
</reference>
<evidence type="ECO:0000313" key="2">
    <source>
        <dbReference type="Proteomes" id="UP000663525"/>
    </source>
</evidence>
<sequence length="143" mass="15990">MAIALPDEAETWVESFRERLNDNADYEAAADGWGVGFDGDFVLEILPDDTYDGQPLYFYLELRDGDCLQAAVLEDPDEVAHGYALRGTYTDWKRIIQGDVDVVSGVMDGTLEADGSTVRAMRYQNALVEMGETATRVETEFQY</sequence>
<dbReference type="GeneID" id="68853816"/>
<name>A0A897N2G5_9EURY</name>
<gene>
    <name evidence="1" type="ORF">HSR121_0157</name>
</gene>
<accession>A0A897N2G5</accession>
<dbReference type="Gene3D" id="3.30.1050.10">
    <property type="entry name" value="SCP2 sterol-binding domain"/>
    <property type="match status" value="1"/>
</dbReference>
<evidence type="ECO:0000313" key="1">
    <source>
        <dbReference type="EMBL" id="QSG04516.1"/>
    </source>
</evidence>
<dbReference type="RefSeq" id="WP_229113980.1">
    <property type="nucleotide sequence ID" value="NZ_CP064787.1"/>
</dbReference>
<protein>
    <submittedName>
        <fullName evidence="1">Sterol carrier protein</fullName>
    </submittedName>
</protein>
<dbReference type="Proteomes" id="UP000663525">
    <property type="component" value="Chromosome"/>
</dbReference>
<dbReference type="SUPFAM" id="SSF55718">
    <property type="entry name" value="SCP-like"/>
    <property type="match status" value="1"/>
</dbReference>
<proteinExistence type="predicted"/>
<dbReference type="EMBL" id="CP064787">
    <property type="protein sequence ID" value="QSG04516.1"/>
    <property type="molecule type" value="Genomic_DNA"/>
</dbReference>
<dbReference type="InterPro" id="IPR036527">
    <property type="entry name" value="SCP2_sterol-bd_dom_sf"/>
</dbReference>
<organism evidence="1 2">
    <name type="scientific">Halapricum desulfuricans</name>
    <dbReference type="NCBI Taxonomy" id="2841257"/>
    <lineage>
        <taxon>Archaea</taxon>
        <taxon>Methanobacteriati</taxon>
        <taxon>Methanobacteriota</taxon>
        <taxon>Stenosarchaea group</taxon>
        <taxon>Halobacteria</taxon>
        <taxon>Halobacteriales</taxon>
        <taxon>Haloarculaceae</taxon>
        <taxon>Halapricum</taxon>
    </lineage>
</organism>